<feature type="transmembrane region" description="Helical" evidence="13">
    <location>
        <begin position="107"/>
        <end position="127"/>
    </location>
</feature>
<comment type="subcellular location">
    <subcellularLocation>
        <location evidence="1">Membrane</location>
        <topology evidence="1">Multi-pass membrane protein</topology>
    </subcellularLocation>
</comment>
<keyword evidence="4" id="KW-0633">Potassium transport</keyword>
<reference evidence="14" key="2">
    <citation type="submission" date="2020-09" db="EMBL/GenBank/DDBJ databases">
        <authorList>
            <person name="Sun Q."/>
            <person name="Ohkuma M."/>
        </authorList>
    </citation>
    <scope>NUCLEOTIDE SEQUENCE</scope>
    <source>
        <strain evidence="14">JCM 31311</strain>
    </source>
</reference>
<dbReference type="InterPro" id="IPR010617">
    <property type="entry name" value="TMEM175-like"/>
</dbReference>
<evidence type="ECO:0000256" key="11">
    <source>
        <dbReference type="ARBA" id="ARBA00023303"/>
    </source>
</evidence>
<dbReference type="AlphaFoldDB" id="A0A918C210"/>
<dbReference type="GO" id="GO:0016020">
    <property type="term" value="C:membrane"/>
    <property type="evidence" value="ECO:0007669"/>
    <property type="project" value="UniProtKB-SubCell"/>
</dbReference>
<proteinExistence type="inferred from homology"/>
<dbReference type="EMBL" id="BMQL01000004">
    <property type="protein sequence ID" value="GGR00976.1"/>
    <property type="molecule type" value="Genomic_DNA"/>
</dbReference>
<evidence type="ECO:0008006" key="16">
    <source>
        <dbReference type="Google" id="ProtNLM"/>
    </source>
</evidence>
<feature type="transmembrane region" description="Helical" evidence="13">
    <location>
        <begin position="70"/>
        <end position="95"/>
    </location>
</feature>
<dbReference type="RefSeq" id="WP_189088634.1">
    <property type="nucleotide sequence ID" value="NZ_BMQL01000004.1"/>
</dbReference>
<evidence type="ECO:0000313" key="15">
    <source>
        <dbReference type="Proteomes" id="UP000603865"/>
    </source>
</evidence>
<comment type="catalytic activity">
    <reaction evidence="12">
        <text>K(+)(in) = K(+)(out)</text>
        <dbReference type="Rhea" id="RHEA:29463"/>
        <dbReference type="ChEBI" id="CHEBI:29103"/>
    </reaction>
</comment>
<organism evidence="14 15">
    <name type="scientific">Deinococcus ruber</name>
    <dbReference type="NCBI Taxonomy" id="1848197"/>
    <lineage>
        <taxon>Bacteria</taxon>
        <taxon>Thermotogati</taxon>
        <taxon>Deinococcota</taxon>
        <taxon>Deinococci</taxon>
        <taxon>Deinococcales</taxon>
        <taxon>Deinococcaceae</taxon>
        <taxon>Deinococcus</taxon>
    </lineage>
</organism>
<keyword evidence="9" id="KW-0406">Ion transport</keyword>
<evidence type="ECO:0000313" key="14">
    <source>
        <dbReference type="EMBL" id="GGR00976.1"/>
    </source>
</evidence>
<evidence type="ECO:0000256" key="4">
    <source>
        <dbReference type="ARBA" id="ARBA00022538"/>
    </source>
</evidence>
<feature type="transmembrane region" description="Helical" evidence="13">
    <location>
        <begin position="39"/>
        <end position="58"/>
    </location>
</feature>
<keyword evidence="6" id="KW-0631">Potassium channel</keyword>
<comment type="similarity">
    <text evidence="2">Belongs to the TMEM175 family.</text>
</comment>
<dbReference type="GO" id="GO:0015252">
    <property type="term" value="F:proton channel activity"/>
    <property type="evidence" value="ECO:0007669"/>
    <property type="project" value="InterPro"/>
</dbReference>
<keyword evidence="15" id="KW-1185">Reference proteome</keyword>
<keyword evidence="5 13" id="KW-0812">Transmembrane</keyword>
<dbReference type="GO" id="GO:0005267">
    <property type="term" value="F:potassium channel activity"/>
    <property type="evidence" value="ECO:0007669"/>
    <property type="project" value="UniProtKB-KW"/>
</dbReference>
<feature type="transmembrane region" description="Helical" evidence="13">
    <location>
        <begin position="170"/>
        <end position="186"/>
    </location>
</feature>
<evidence type="ECO:0000256" key="8">
    <source>
        <dbReference type="ARBA" id="ARBA00022989"/>
    </source>
</evidence>
<evidence type="ECO:0000256" key="2">
    <source>
        <dbReference type="ARBA" id="ARBA00006920"/>
    </source>
</evidence>
<evidence type="ECO:0000256" key="7">
    <source>
        <dbReference type="ARBA" id="ARBA00022958"/>
    </source>
</evidence>
<evidence type="ECO:0000256" key="10">
    <source>
        <dbReference type="ARBA" id="ARBA00023136"/>
    </source>
</evidence>
<evidence type="ECO:0000256" key="12">
    <source>
        <dbReference type="ARBA" id="ARBA00034430"/>
    </source>
</evidence>
<protein>
    <recommendedName>
        <fullName evidence="16">DUF1211 domain-containing protein</fullName>
    </recommendedName>
</protein>
<dbReference type="PANTHER" id="PTHR31462:SF5">
    <property type="entry name" value="ENDOSOMAL_LYSOSOMAL PROTON CHANNEL TMEM175"/>
    <property type="match status" value="1"/>
</dbReference>
<keyword evidence="3" id="KW-0813">Transport</keyword>
<dbReference type="Proteomes" id="UP000603865">
    <property type="component" value="Unassembled WGS sequence"/>
</dbReference>
<comment type="caution">
    <text evidence="14">The sequence shown here is derived from an EMBL/GenBank/DDBJ whole genome shotgun (WGS) entry which is preliminary data.</text>
</comment>
<keyword evidence="10 13" id="KW-0472">Membrane</keyword>
<dbReference type="Pfam" id="PF06736">
    <property type="entry name" value="TMEM175"/>
    <property type="match status" value="1"/>
</dbReference>
<evidence type="ECO:0000256" key="3">
    <source>
        <dbReference type="ARBA" id="ARBA00022448"/>
    </source>
</evidence>
<feature type="transmembrane region" description="Helical" evidence="13">
    <location>
        <begin position="148"/>
        <end position="164"/>
    </location>
</feature>
<evidence type="ECO:0000256" key="9">
    <source>
        <dbReference type="ARBA" id="ARBA00023065"/>
    </source>
</evidence>
<gene>
    <name evidence="14" type="ORF">GCM10008957_12320</name>
</gene>
<keyword evidence="11" id="KW-0407">Ion channel</keyword>
<accession>A0A918C210</accession>
<evidence type="ECO:0000256" key="6">
    <source>
        <dbReference type="ARBA" id="ARBA00022826"/>
    </source>
</evidence>
<evidence type="ECO:0000256" key="1">
    <source>
        <dbReference type="ARBA" id="ARBA00004141"/>
    </source>
</evidence>
<dbReference type="PANTHER" id="PTHR31462">
    <property type="entry name" value="ENDOSOMAL/LYSOSOMAL POTASSIUM CHANNEL TMEM175"/>
    <property type="match status" value="1"/>
</dbReference>
<evidence type="ECO:0000256" key="13">
    <source>
        <dbReference type="SAM" id="Phobius"/>
    </source>
</evidence>
<evidence type="ECO:0000256" key="5">
    <source>
        <dbReference type="ARBA" id="ARBA00022692"/>
    </source>
</evidence>
<sequence length="208" mass="23175">MNKSRLEAFSDGVLAIIITIMVLELRIPEGHEWGDLKPLWPKFLAYAISFIYVGIYWNNHHHMMHTVRKVNGTILWANLHLLFWLSLFPFVSGWAGESHFAANPMTSYGFIALMCGAAYTLLVIAIVRADPQNNLLEQATGGASDRKGILSVAGYVIATVSPFFGQAGVILSGVLLIAVALMWLIPDKRIERILEQVEATKNQPNRRS</sequence>
<reference evidence="14" key="1">
    <citation type="journal article" date="2014" name="Int. J. Syst. Evol. Microbiol.">
        <title>Complete genome sequence of Corynebacterium casei LMG S-19264T (=DSM 44701T), isolated from a smear-ripened cheese.</title>
        <authorList>
            <consortium name="US DOE Joint Genome Institute (JGI-PGF)"/>
            <person name="Walter F."/>
            <person name="Albersmeier A."/>
            <person name="Kalinowski J."/>
            <person name="Ruckert C."/>
        </authorList>
    </citation>
    <scope>NUCLEOTIDE SEQUENCE</scope>
    <source>
        <strain evidence="14">JCM 31311</strain>
    </source>
</reference>
<keyword evidence="7" id="KW-0630">Potassium</keyword>
<feature type="transmembrane region" description="Helical" evidence="13">
    <location>
        <begin position="9"/>
        <end position="27"/>
    </location>
</feature>
<name>A0A918C210_9DEIO</name>
<keyword evidence="8 13" id="KW-1133">Transmembrane helix</keyword>